<sequence>MNSENSEENLETLQEYIDWCFDVIVMKKNQIACSPAKSETPASKRSRPTDSPETTSPTDEISVKKGEELKLGVLLSNAYKVVHWTKRSTGRKEDWIRSHGVRRDRMTIRDGNLIINNFTASDAGTYEVLDIEGQILIMVTVTDEISVKTGEQLKLPVLLASADKVETNSSGE</sequence>
<reference evidence="2" key="1">
    <citation type="submission" date="2023-08" db="EMBL/GenBank/DDBJ databases">
        <title>Chromosome-level Genome Assembly of mud carp (Cirrhinus molitorella).</title>
        <authorList>
            <person name="Liu H."/>
        </authorList>
    </citation>
    <scope>NUCLEOTIDE SEQUENCE</scope>
    <source>
        <strain evidence="2">Prfri</strain>
        <tissue evidence="2">Muscle</tissue>
    </source>
</reference>
<accession>A0AA88TTX2</accession>
<evidence type="ECO:0000313" key="3">
    <source>
        <dbReference type="Proteomes" id="UP001187343"/>
    </source>
</evidence>
<comment type="caution">
    <text evidence="2">The sequence shown here is derived from an EMBL/GenBank/DDBJ whole genome shotgun (WGS) entry which is preliminary data.</text>
</comment>
<dbReference type="InterPro" id="IPR036179">
    <property type="entry name" value="Ig-like_dom_sf"/>
</dbReference>
<dbReference type="Gene3D" id="2.60.40.10">
    <property type="entry name" value="Immunoglobulins"/>
    <property type="match status" value="1"/>
</dbReference>
<feature type="region of interest" description="Disordered" evidence="1">
    <location>
        <begin position="34"/>
        <end position="61"/>
    </location>
</feature>
<organism evidence="2 3">
    <name type="scientific">Cirrhinus molitorella</name>
    <name type="common">mud carp</name>
    <dbReference type="NCBI Taxonomy" id="172907"/>
    <lineage>
        <taxon>Eukaryota</taxon>
        <taxon>Metazoa</taxon>
        <taxon>Chordata</taxon>
        <taxon>Craniata</taxon>
        <taxon>Vertebrata</taxon>
        <taxon>Euteleostomi</taxon>
        <taxon>Actinopterygii</taxon>
        <taxon>Neopterygii</taxon>
        <taxon>Teleostei</taxon>
        <taxon>Ostariophysi</taxon>
        <taxon>Cypriniformes</taxon>
        <taxon>Cyprinidae</taxon>
        <taxon>Labeoninae</taxon>
        <taxon>Labeonini</taxon>
        <taxon>Cirrhinus</taxon>
    </lineage>
</organism>
<dbReference type="InterPro" id="IPR013783">
    <property type="entry name" value="Ig-like_fold"/>
</dbReference>
<dbReference type="AlphaFoldDB" id="A0AA88TTX2"/>
<dbReference type="Proteomes" id="UP001187343">
    <property type="component" value="Unassembled WGS sequence"/>
</dbReference>
<proteinExistence type="predicted"/>
<dbReference type="EMBL" id="JAUYZG010000015">
    <property type="protein sequence ID" value="KAK2887752.1"/>
    <property type="molecule type" value="Genomic_DNA"/>
</dbReference>
<name>A0AA88TTX2_9TELE</name>
<evidence type="ECO:0000313" key="2">
    <source>
        <dbReference type="EMBL" id="KAK2887752.1"/>
    </source>
</evidence>
<gene>
    <name evidence="2" type="ORF">Q8A67_015980</name>
</gene>
<protein>
    <submittedName>
        <fullName evidence="2">Uncharacterized protein</fullName>
    </submittedName>
</protein>
<keyword evidence="3" id="KW-1185">Reference proteome</keyword>
<evidence type="ECO:0000256" key="1">
    <source>
        <dbReference type="SAM" id="MobiDB-lite"/>
    </source>
</evidence>
<feature type="compositionally biased region" description="Low complexity" evidence="1">
    <location>
        <begin position="49"/>
        <end position="60"/>
    </location>
</feature>
<dbReference type="SUPFAM" id="SSF48726">
    <property type="entry name" value="Immunoglobulin"/>
    <property type="match status" value="1"/>
</dbReference>